<evidence type="ECO:0000313" key="3">
    <source>
        <dbReference type="Proteomes" id="UP000199073"/>
    </source>
</evidence>
<keyword evidence="1" id="KW-0812">Transmembrane</keyword>
<evidence type="ECO:0000313" key="2">
    <source>
        <dbReference type="EMBL" id="SDP15077.1"/>
    </source>
</evidence>
<sequence>MIDIYMSGAKVTMEKVARFTTSPVGVFIYGLATAVIGIALLLGFLSILFGPAALPPVLPALAAFNGAAAGYGVIDKTRTALAHEKLTLTCLAVLIALSGSLLLPLFCPWEPFMNGYRHLVCTAAALPFTFFGSWIARKSKHLKNNK</sequence>
<name>A0A1H0QCK7_9BACT</name>
<accession>A0A1H0QCK7</accession>
<keyword evidence="3" id="KW-1185">Reference proteome</keyword>
<proteinExistence type="predicted"/>
<feature type="transmembrane region" description="Helical" evidence="1">
    <location>
        <begin position="115"/>
        <end position="136"/>
    </location>
</feature>
<keyword evidence="1" id="KW-0472">Membrane</keyword>
<evidence type="ECO:0000256" key="1">
    <source>
        <dbReference type="SAM" id="Phobius"/>
    </source>
</evidence>
<dbReference type="EMBL" id="FNJI01000011">
    <property type="protein sequence ID" value="SDP15077.1"/>
    <property type="molecule type" value="Genomic_DNA"/>
</dbReference>
<dbReference type="STRING" id="91360.SAMN05660330_01946"/>
<feature type="transmembrane region" description="Helical" evidence="1">
    <location>
        <begin position="86"/>
        <end position="103"/>
    </location>
</feature>
<feature type="transmembrane region" description="Helical" evidence="1">
    <location>
        <begin position="26"/>
        <end position="50"/>
    </location>
</feature>
<organism evidence="2 3">
    <name type="scientific">Desulforhopalus singaporensis</name>
    <dbReference type="NCBI Taxonomy" id="91360"/>
    <lineage>
        <taxon>Bacteria</taxon>
        <taxon>Pseudomonadati</taxon>
        <taxon>Thermodesulfobacteriota</taxon>
        <taxon>Desulfobulbia</taxon>
        <taxon>Desulfobulbales</taxon>
        <taxon>Desulfocapsaceae</taxon>
        <taxon>Desulforhopalus</taxon>
    </lineage>
</organism>
<gene>
    <name evidence="2" type="ORF">SAMN05660330_01946</name>
</gene>
<feature type="transmembrane region" description="Helical" evidence="1">
    <location>
        <begin position="56"/>
        <end position="74"/>
    </location>
</feature>
<dbReference type="AlphaFoldDB" id="A0A1H0QCK7"/>
<reference evidence="2 3" key="1">
    <citation type="submission" date="2016-10" db="EMBL/GenBank/DDBJ databases">
        <authorList>
            <person name="de Groot N.N."/>
        </authorList>
    </citation>
    <scope>NUCLEOTIDE SEQUENCE [LARGE SCALE GENOMIC DNA]</scope>
    <source>
        <strain evidence="2 3">DSM 12130</strain>
    </source>
</reference>
<keyword evidence="1" id="KW-1133">Transmembrane helix</keyword>
<protein>
    <submittedName>
        <fullName evidence="2">Uncharacterized protein</fullName>
    </submittedName>
</protein>
<dbReference type="Proteomes" id="UP000199073">
    <property type="component" value="Unassembled WGS sequence"/>
</dbReference>